<keyword evidence="2" id="KW-1185">Reference proteome</keyword>
<dbReference type="EMBL" id="JBHLYQ010000073">
    <property type="protein sequence ID" value="MFC0082138.1"/>
    <property type="molecule type" value="Genomic_DNA"/>
</dbReference>
<proteinExistence type="predicted"/>
<gene>
    <name evidence="1" type="ORF">ACFFRE_08245</name>
</gene>
<reference evidence="1 2" key="1">
    <citation type="submission" date="2024-09" db="EMBL/GenBank/DDBJ databases">
        <authorList>
            <person name="Sun Q."/>
            <person name="Mori K."/>
        </authorList>
    </citation>
    <scope>NUCLEOTIDE SEQUENCE [LARGE SCALE GENOMIC DNA]</scope>
    <source>
        <strain evidence="1 2">JCM 15389</strain>
    </source>
</reference>
<evidence type="ECO:0000313" key="1">
    <source>
        <dbReference type="EMBL" id="MFC0082138.1"/>
    </source>
</evidence>
<evidence type="ECO:0000313" key="2">
    <source>
        <dbReference type="Proteomes" id="UP001589788"/>
    </source>
</evidence>
<name>A0ABV6C4B9_9ACTN</name>
<organism evidence="1 2">
    <name type="scientific">Aciditerrimonas ferrireducens</name>
    <dbReference type="NCBI Taxonomy" id="667306"/>
    <lineage>
        <taxon>Bacteria</taxon>
        <taxon>Bacillati</taxon>
        <taxon>Actinomycetota</taxon>
        <taxon>Acidimicrobiia</taxon>
        <taxon>Acidimicrobiales</taxon>
        <taxon>Acidimicrobiaceae</taxon>
        <taxon>Aciditerrimonas</taxon>
    </lineage>
</organism>
<comment type="caution">
    <text evidence="1">The sequence shown here is derived from an EMBL/GenBank/DDBJ whole genome shotgun (WGS) entry which is preliminary data.</text>
</comment>
<dbReference type="Proteomes" id="UP001589788">
    <property type="component" value="Unassembled WGS sequence"/>
</dbReference>
<accession>A0ABV6C4B9</accession>
<sequence length="99" mass="10109">MVAISVFILPYVVSSMTPLVQYGSEVKALATQYAPELATASAIKPATLAALSANPHNTTAIGQAISQIETAEHVSASAAIGKLVALSKVPKSALAYLQA</sequence>
<protein>
    <submittedName>
        <fullName evidence="1">Uncharacterized protein</fullName>
    </submittedName>
</protein>
<feature type="non-terminal residue" evidence="1">
    <location>
        <position position="99"/>
    </location>
</feature>